<dbReference type="AlphaFoldDB" id="G0SB90"/>
<dbReference type="GeneID" id="18258969"/>
<organism evidence="3">
    <name type="scientific">Chaetomium thermophilum (strain DSM 1495 / CBS 144.50 / IMI 039719)</name>
    <name type="common">Thermochaetoides thermophila</name>
    <dbReference type="NCBI Taxonomy" id="759272"/>
    <lineage>
        <taxon>Eukaryota</taxon>
        <taxon>Fungi</taxon>
        <taxon>Dikarya</taxon>
        <taxon>Ascomycota</taxon>
        <taxon>Pezizomycotina</taxon>
        <taxon>Sordariomycetes</taxon>
        <taxon>Sordariomycetidae</taxon>
        <taxon>Sordariales</taxon>
        <taxon>Chaetomiaceae</taxon>
        <taxon>Thermochaetoides</taxon>
    </lineage>
</organism>
<feature type="compositionally biased region" description="Polar residues" evidence="1">
    <location>
        <begin position="35"/>
        <end position="45"/>
    </location>
</feature>
<feature type="region of interest" description="Disordered" evidence="1">
    <location>
        <begin position="289"/>
        <end position="330"/>
    </location>
</feature>
<gene>
    <name evidence="2" type="ORF">CTHT_0049310</name>
</gene>
<sequence>MSQTANNQTDIDRAPNPSNQTNSQSNPVTSQQTTHFNTNSQSQPPQELKDLRDLHFALHEKVQEVSKKLDDSIRDIFHFLVEILGRANDTNTMVKNLEYALDGSNSLNNSETIKVLKETHESARALVVRIQAAHNFSQSLQFQYAQHYYRPGWRIGIRWLDEFFIPALDATKAVRAWLQEGVKSAEEMESQGGTPTLTSEQKRFCEDFERLCIEYWRPFFDQEESLRQALSSLKTHPCHRRLSGMECDCQQMIEFRDAKFAWEARVRILQRELDAMWWKLQSLCLPAPAIPQTPGQPMEMSPQQPQPQPQRQPSPADGKGQFWRDLNPST</sequence>
<feature type="compositionally biased region" description="Low complexity" evidence="1">
    <location>
        <begin position="15"/>
        <end position="34"/>
    </location>
</feature>
<dbReference type="HOGENOM" id="CLU_841978_0_0_1"/>
<name>G0SB90_CHATD</name>
<proteinExistence type="predicted"/>
<keyword evidence="3" id="KW-1185">Reference proteome</keyword>
<dbReference type="RefSeq" id="XP_006695292.1">
    <property type="nucleotide sequence ID" value="XM_006695229.1"/>
</dbReference>
<protein>
    <submittedName>
        <fullName evidence="2">Uncharacterized protein</fullName>
    </submittedName>
</protein>
<accession>G0SB90</accession>
<dbReference type="KEGG" id="cthr:CTHT_0049310"/>
<reference evidence="2 3" key="1">
    <citation type="journal article" date="2011" name="Cell">
        <title>Insight into structure and assembly of the nuclear pore complex by utilizing the genome of a eukaryotic thermophile.</title>
        <authorList>
            <person name="Amlacher S."/>
            <person name="Sarges P."/>
            <person name="Flemming D."/>
            <person name="van Noort V."/>
            <person name="Kunze R."/>
            <person name="Devos D.P."/>
            <person name="Arumugam M."/>
            <person name="Bork P."/>
            <person name="Hurt E."/>
        </authorList>
    </citation>
    <scope>NUCLEOTIDE SEQUENCE [LARGE SCALE GENOMIC DNA]</scope>
    <source>
        <strain evidence="3">DSM 1495 / CBS 144.50 / IMI 039719</strain>
    </source>
</reference>
<evidence type="ECO:0000313" key="3">
    <source>
        <dbReference type="Proteomes" id="UP000008066"/>
    </source>
</evidence>
<dbReference type="Proteomes" id="UP000008066">
    <property type="component" value="Unassembled WGS sequence"/>
</dbReference>
<feature type="region of interest" description="Disordered" evidence="1">
    <location>
        <begin position="1"/>
        <end position="47"/>
    </location>
</feature>
<dbReference type="EMBL" id="GL988044">
    <property type="protein sequence ID" value="EGS19470.1"/>
    <property type="molecule type" value="Genomic_DNA"/>
</dbReference>
<evidence type="ECO:0000256" key="1">
    <source>
        <dbReference type="SAM" id="MobiDB-lite"/>
    </source>
</evidence>
<evidence type="ECO:0000313" key="2">
    <source>
        <dbReference type="EMBL" id="EGS19470.1"/>
    </source>
</evidence>